<evidence type="ECO:0000313" key="8">
    <source>
        <dbReference type="Proteomes" id="UP001150538"/>
    </source>
</evidence>
<name>A0A9W8DRY9_9FUNG</name>
<dbReference type="HAMAP" id="MF_01151">
    <property type="entry name" value="GrpE"/>
    <property type="match status" value="1"/>
</dbReference>
<protein>
    <recommendedName>
        <fullName evidence="4">GrpE protein homolog</fullName>
    </recommendedName>
</protein>
<dbReference type="GO" id="GO:0051087">
    <property type="term" value="F:protein-folding chaperone binding"/>
    <property type="evidence" value="ECO:0007669"/>
    <property type="project" value="InterPro"/>
</dbReference>
<dbReference type="PROSITE" id="PS01071">
    <property type="entry name" value="GRPE"/>
    <property type="match status" value="1"/>
</dbReference>
<evidence type="ECO:0000256" key="5">
    <source>
        <dbReference type="RuleBase" id="RU004478"/>
    </source>
</evidence>
<organism evidence="7 8">
    <name type="scientific">Mycoemilia scoparia</name>
    <dbReference type="NCBI Taxonomy" id="417184"/>
    <lineage>
        <taxon>Eukaryota</taxon>
        <taxon>Fungi</taxon>
        <taxon>Fungi incertae sedis</taxon>
        <taxon>Zoopagomycota</taxon>
        <taxon>Kickxellomycotina</taxon>
        <taxon>Kickxellomycetes</taxon>
        <taxon>Kickxellales</taxon>
        <taxon>Kickxellaceae</taxon>
        <taxon>Mycoemilia</taxon>
    </lineage>
</organism>
<dbReference type="OrthoDB" id="201635at2759"/>
<gene>
    <name evidence="7" type="primary">mge1</name>
    <name evidence="7" type="ORF">H4219_000131</name>
</gene>
<comment type="similarity">
    <text evidence="2 5">Belongs to the GrpE family.</text>
</comment>
<dbReference type="PANTHER" id="PTHR21237">
    <property type="entry name" value="GRPE PROTEIN"/>
    <property type="match status" value="1"/>
</dbReference>
<dbReference type="FunFam" id="2.30.22.10:FF:000002">
    <property type="entry name" value="GrpE protein homolog"/>
    <property type="match status" value="1"/>
</dbReference>
<comment type="function">
    <text evidence="4">Essential component of the PAM complex, a complex required for the translocation of transit peptide-containing proteins from the inner membrane into the mitochondrial matrix in an ATP-dependent manner.</text>
</comment>
<dbReference type="GO" id="GO:0000774">
    <property type="term" value="F:adenyl-nucleotide exchange factor activity"/>
    <property type="evidence" value="ECO:0007669"/>
    <property type="project" value="InterPro"/>
</dbReference>
<dbReference type="InterPro" id="IPR013805">
    <property type="entry name" value="GrpE_CC"/>
</dbReference>
<evidence type="ECO:0000256" key="1">
    <source>
        <dbReference type="ARBA" id="ARBA00004305"/>
    </source>
</evidence>
<keyword evidence="3 4" id="KW-0143">Chaperone</keyword>
<dbReference type="SUPFAM" id="SSF58014">
    <property type="entry name" value="Coiled-coil domain of nucleotide exchange factor GrpE"/>
    <property type="match status" value="1"/>
</dbReference>
<proteinExistence type="inferred from homology"/>
<dbReference type="PANTHER" id="PTHR21237:SF23">
    <property type="entry name" value="GRPE PROTEIN HOMOLOG, MITOCHONDRIAL"/>
    <property type="match status" value="1"/>
</dbReference>
<dbReference type="GO" id="GO:0001405">
    <property type="term" value="C:PAM complex, Tim23 associated import motor"/>
    <property type="evidence" value="ECO:0007669"/>
    <property type="project" value="TreeGrafter"/>
</dbReference>
<comment type="subcellular location">
    <subcellularLocation>
        <location evidence="1 4">Mitochondrion matrix</location>
    </subcellularLocation>
</comment>
<dbReference type="GO" id="GO:0042803">
    <property type="term" value="F:protein homodimerization activity"/>
    <property type="evidence" value="ECO:0007669"/>
    <property type="project" value="InterPro"/>
</dbReference>
<dbReference type="EMBL" id="JANBPU010000001">
    <property type="protein sequence ID" value="KAJ1922269.1"/>
    <property type="molecule type" value="Genomic_DNA"/>
</dbReference>
<sequence>MFKSVISRAAASASRSRPAAARSSFYQLRTTSPTMNTLFNPRMYTTENKDGAEAKKSAATEDTKKAEEKTQDKEQQDSKTGTVSIEEYNKLKKSLAEKDAKIKEIKDAYIRSLAETENIRTRTRAESEQAKQFAIQKFAKDLLDTVDVLHMALKSVPKEMQADKENHKTLADLFEGVHLTHVNLLKTLNRHGVEEMKIMGEKYDPNTAQALYQVPMPGKEGGTVIAVEKIGYTLNGRVIRPAQVGVVLDSEN</sequence>
<dbReference type="AlphaFoldDB" id="A0A9W8DRY9"/>
<reference evidence="7" key="1">
    <citation type="submission" date="2022-07" db="EMBL/GenBank/DDBJ databases">
        <title>Phylogenomic reconstructions and comparative analyses of Kickxellomycotina fungi.</title>
        <authorList>
            <person name="Reynolds N.K."/>
            <person name="Stajich J.E."/>
            <person name="Barry K."/>
            <person name="Grigoriev I.V."/>
            <person name="Crous P."/>
            <person name="Smith M.E."/>
        </authorList>
    </citation>
    <scope>NUCLEOTIDE SEQUENCE</scope>
    <source>
        <strain evidence="7">NBRC 100468</strain>
    </source>
</reference>
<keyword evidence="8" id="KW-1185">Reference proteome</keyword>
<feature type="compositionally biased region" description="Polar residues" evidence="6">
    <location>
        <begin position="25"/>
        <end position="46"/>
    </location>
</feature>
<evidence type="ECO:0000256" key="4">
    <source>
        <dbReference type="RuleBase" id="RU000640"/>
    </source>
</evidence>
<keyword evidence="4" id="KW-0496">Mitochondrion</keyword>
<evidence type="ECO:0000256" key="6">
    <source>
        <dbReference type="SAM" id="MobiDB-lite"/>
    </source>
</evidence>
<dbReference type="GO" id="GO:0006457">
    <property type="term" value="P:protein folding"/>
    <property type="evidence" value="ECO:0007669"/>
    <property type="project" value="InterPro"/>
</dbReference>
<feature type="compositionally biased region" description="Low complexity" evidence="6">
    <location>
        <begin position="7"/>
        <end position="24"/>
    </location>
</feature>
<dbReference type="InterPro" id="IPR009012">
    <property type="entry name" value="GrpE_head"/>
</dbReference>
<dbReference type="GO" id="GO:0051082">
    <property type="term" value="F:unfolded protein binding"/>
    <property type="evidence" value="ECO:0007669"/>
    <property type="project" value="TreeGrafter"/>
</dbReference>
<dbReference type="PRINTS" id="PR00773">
    <property type="entry name" value="GRPEPROTEIN"/>
</dbReference>
<dbReference type="CDD" id="cd00446">
    <property type="entry name" value="GrpE"/>
    <property type="match status" value="1"/>
</dbReference>
<feature type="compositionally biased region" description="Basic and acidic residues" evidence="6">
    <location>
        <begin position="47"/>
        <end position="77"/>
    </location>
</feature>
<dbReference type="Gene3D" id="2.30.22.10">
    <property type="entry name" value="Head domain of nucleotide exchange factor GrpE"/>
    <property type="match status" value="1"/>
</dbReference>
<dbReference type="Pfam" id="PF01025">
    <property type="entry name" value="GrpE"/>
    <property type="match status" value="1"/>
</dbReference>
<accession>A0A9W8DRY9</accession>
<dbReference type="InterPro" id="IPR000740">
    <property type="entry name" value="GrpE"/>
</dbReference>
<comment type="caution">
    <text evidence="7">The sequence shown here is derived from an EMBL/GenBank/DDBJ whole genome shotgun (WGS) entry which is preliminary data.</text>
</comment>
<feature type="region of interest" description="Disordered" evidence="6">
    <location>
        <begin position="1"/>
        <end position="81"/>
    </location>
</feature>
<dbReference type="Gene3D" id="3.90.20.20">
    <property type="match status" value="1"/>
</dbReference>
<dbReference type="SUPFAM" id="SSF51064">
    <property type="entry name" value="Head domain of nucleotide exchange factor GrpE"/>
    <property type="match status" value="1"/>
</dbReference>
<dbReference type="Proteomes" id="UP001150538">
    <property type="component" value="Unassembled WGS sequence"/>
</dbReference>
<dbReference type="GO" id="GO:0030150">
    <property type="term" value="P:protein import into mitochondrial matrix"/>
    <property type="evidence" value="ECO:0007669"/>
    <property type="project" value="TreeGrafter"/>
</dbReference>
<evidence type="ECO:0000313" key="7">
    <source>
        <dbReference type="EMBL" id="KAJ1922269.1"/>
    </source>
</evidence>
<evidence type="ECO:0000256" key="3">
    <source>
        <dbReference type="ARBA" id="ARBA00023186"/>
    </source>
</evidence>
<evidence type="ECO:0000256" key="2">
    <source>
        <dbReference type="ARBA" id="ARBA00009054"/>
    </source>
</evidence>